<dbReference type="AlphaFoldDB" id="A0ABD3PMD6"/>
<reference evidence="6 7" key="1">
    <citation type="submission" date="2024-10" db="EMBL/GenBank/DDBJ databases">
        <title>Updated reference genomes for cyclostephanoid diatoms.</title>
        <authorList>
            <person name="Roberts W.R."/>
            <person name="Alverson A.J."/>
        </authorList>
    </citation>
    <scope>NUCLEOTIDE SEQUENCE [LARGE SCALE GENOMIC DNA]</scope>
    <source>
        <strain evidence="6 7">AJA276-08</strain>
    </source>
</reference>
<dbReference type="PANTHER" id="PTHR11903">
    <property type="entry name" value="PROSTAGLANDIN G/H SYNTHASE"/>
    <property type="match status" value="1"/>
</dbReference>
<dbReference type="InterPro" id="IPR037120">
    <property type="entry name" value="Haem_peroxidase_sf_animal"/>
</dbReference>
<evidence type="ECO:0000256" key="3">
    <source>
        <dbReference type="ARBA" id="ARBA00023002"/>
    </source>
</evidence>
<accession>A0ABD3PMD6</accession>
<keyword evidence="1 5" id="KW-0479">Metal-binding</keyword>
<dbReference type="InterPro" id="IPR050783">
    <property type="entry name" value="Oxylipin_biosynth_metab"/>
</dbReference>
<keyword evidence="4 5" id="KW-0408">Iron</keyword>
<evidence type="ECO:0000256" key="1">
    <source>
        <dbReference type="ARBA" id="ARBA00022723"/>
    </source>
</evidence>
<evidence type="ECO:0000313" key="7">
    <source>
        <dbReference type="Proteomes" id="UP001530315"/>
    </source>
</evidence>
<evidence type="ECO:0000256" key="2">
    <source>
        <dbReference type="ARBA" id="ARBA00022964"/>
    </source>
</evidence>
<protein>
    <recommendedName>
        <fullName evidence="8">Peroxinectin</fullName>
    </recommendedName>
</protein>
<evidence type="ECO:0000313" key="6">
    <source>
        <dbReference type="EMBL" id="KAL3788928.1"/>
    </source>
</evidence>
<dbReference type="GO" id="GO:0051213">
    <property type="term" value="F:dioxygenase activity"/>
    <property type="evidence" value="ECO:0007669"/>
    <property type="project" value="UniProtKB-KW"/>
</dbReference>
<dbReference type="Pfam" id="PF03098">
    <property type="entry name" value="An_peroxidase"/>
    <property type="match status" value="1"/>
</dbReference>
<dbReference type="GO" id="GO:0046872">
    <property type="term" value="F:metal ion binding"/>
    <property type="evidence" value="ECO:0007669"/>
    <property type="project" value="UniProtKB-KW"/>
</dbReference>
<keyword evidence="5" id="KW-0349">Heme</keyword>
<gene>
    <name evidence="6" type="ORF">ACHAW5_008662</name>
</gene>
<dbReference type="Gene3D" id="3.40.50.12660">
    <property type="match status" value="2"/>
</dbReference>
<keyword evidence="2" id="KW-0223">Dioxygenase</keyword>
<sequence>MLYIRKHSFAEVLDRTRAYLRENGYDQIPQLSSVNPIDVSAGFDLTTDANKEGGGTRRAVMVGINYVGDKPGELSGCWNDVGHGTRIRDNDRGEEGDGYDEALCPRDFKSAGLIRDDDLFDILVKPLSDGVHMVSLMDCCHSGSIMDLPYVFKSDGGQTEMYLNPRMNVGMLGWGAHRNFQPVEGGPPTSCQPDRNTQSFSVTQKKRIHSFSVTQKKSTDLILLVRRECVPLWVQCLVEFVHGVFVALGLVFKISADRNPRNLLALFDPRLTEEERFRASSLGTSLHRSLYGHIPPRYDRMFARPSVTFALPPGPRGSATAADVVATIFSRRAGGTPAAPAPAPTSSGPSVFFAWFANYFIHMFLGTDPKDKTRQKLGRFSSTSIYGRTEADVADLRTRIDGKVHLENGFAPTLKYLDRVNGREPQPGRNAFQNLMNQHVGLPVVHTLVLREHNRVCDVLRVEYPHFSDDLLFETARNSVINTLFHIVRTEYISTITGGRLTSSVQMGPNILTRRLVQLGLNAISAEYLLVYVFHSLIEESTRPAEAATVIRTEEWLGDALGAVDEAYPNRQDAFESLIRYGLTSSSSPHGLQTVHGSPIFMRHVELFLMSMQEANGVVGYNEARRQLGLKPYANIGELLEGTSLERAQMDSLFGGDIESVDFYTGITIDNSKLSKPKLLCEVSSTIISSLAFGVLPVIHGAIQPLLPPCILSEVRACRKRGFLSTLLSHHLPSLQGIPTQWTMDTLTSEFYLPPQNRVPVAAVYVMGDNRLISAELCKSDDDDDCDRGADKYSVPSDAAVYLLWKEKGLVKMESTNFSIVTEKNDADDDSPVYSAACAESSDIEDKRNAYSVRRCLV</sequence>
<keyword evidence="7" id="KW-1185">Reference proteome</keyword>
<keyword evidence="3" id="KW-0560">Oxidoreductase</keyword>
<dbReference type="PRINTS" id="PR00457">
    <property type="entry name" value="ANPEROXIDASE"/>
</dbReference>
<dbReference type="EMBL" id="JALLAZ020000705">
    <property type="protein sequence ID" value="KAL3788928.1"/>
    <property type="molecule type" value="Genomic_DNA"/>
</dbReference>
<dbReference type="InterPro" id="IPR010255">
    <property type="entry name" value="Haem_peroxidase_sf"/>
</dbReference>
<dbReference type="PROSITE" id="PS50292">
    <property type="entry name" value="PEROXIDASE_3"/>
    <property type="match status" value="1"/>
</dbReference>
<evidence type="ECO:0008006" key="8">
    <source>
        <dbReference type="Google" id="ProtNLM"/>
    </source>
</evidence>
<dbReference type="SUPFAM" id="SSF48113">
    <property type="entry name" value="Heme-dependent peroxidases"/>
    <property type="match status" value="1"/>
</dbReference>
<dbReference type="Gene3D" id="1.10.640.10">
    <property type="entry name" value="Haem peroxidase domain superfamily, animal type"/>
    <property type="match status" value="1"/>
</dbReference>
<organism evidence="6 7">
    <name type="scientific">Stephanodiscus triporus</name>
    <dbReference type="NCBI Taxonomy" id="2934178"/>
    <lineage>
        <taxon>Eukaryota</taxon>
        <taxon>Sar</taxon>
        <taxon>Stramenopiles</taxon>
        <taxon>Ochrophyta</taxon>
        <taxon>Bacillariophyta</taxon>
        <taxon>Coscinodiscophyceae</taxon>
        <taxon>Thalassiosirophycidae</taxon>
        <taxon>Stephanodiscales</taxon>
        <taxon>Stephanodiscaceae</taxon>
        <taxon>Stephanodiscus</taxon>
    </lineage>
</organism>
<name>A0ABD3PMD6_9STRA</name>
<comment type="caution">
    <text evidence="6">The sequence shown here is derived from an EMBL/GenBank/DDBJ whole genome shotgun (WGS) entry which is preliminary data.</text>
</comment>
<dbReference type="InterPro" id="IPR019791">
    <property type="entry name" value="Haem_peroxidase_animal"/>
</dbReference>
<proteinExistence type="predicted"/>
<evidence type="ECO:0000256" key="5">
    <source>
        <dbReference type="PIRSR" id="PIRSR619791-2"/>
    </source>
</evidence>
<dbReference type="GO" id="GO:0006631">
    <property type="term" value="P:fatty acid metabolic process"/>
    <property type="evidence" value="ECO:0007669"/>
    <property type="project" value="UniProtKB-ARBA"/>
</dbReference>
<dbReference type="Proteomes" id="UP001530315">
    <property type="component" value="Unassembled WGS sequence"/>
</dbReference>
<feature type="binding site" description="axial binding residue" evidence="5">
    <location>
        <position position="535"/>
    </location>
    <ligand>
        <name>heme b</name>
        <dbReference type="ChEBI" id="CHEBI:60344"/>
    </ligand>
    <ligandPart>
        <name>Fe</name>
        <dbReference type="ChEBI" id="CHEBI:18248"/>
    </ligandPart>
</feature>
<evidence type="ECO:0000256" key="4">
    <source>
        <dbReference type="ARBA" id="ARBA00023004"/>
    </source>
</evidence>